<evidence type="ECO:0000313" key="2">
    <source>
        <dbReference type="EMBL" id="MDF9746481.1"/>
    </source>
</evidence>
<accession>A0A9Q4L1J8</accession>
<proteinExistence type="predicted"/>
<dbReference type="EMBL" id="JAMQOT010000004">
    <property type="protein sequence ID" value="MDF9746481.1"/>
    <property type="molecule type" value="Genomic_DNA"/>
</dbReference>
<dbReference type="RefSeq" id="WP_277522027.1">
    <property type="nucleotide sequence ID" value="NZ_JAMQOT010000004.1"/>
</dbReference>
<name>A0A9Q4L1J8_9EURY</name>
<dbReference type="AlphaFoldDB" id="A0A9Q4L1J8"/>
<dbReference type="InterPro" id="IPR011989">
    <property type="entry name" value="ARM-like"/>
</dbReference>
<feature type="region of interest" description="Disordered" evidence="1">
    <location>
        <begin position="1"/>
        <end position="36"/>
    </location>
</feature>
<dbReference type="SUPFAM" id="SSF48371">
    <property type="entry name" value="ARM repeat"/>
    <property type="match status" value="1"/>
</dbReference>
<dbReference type="InterPro" id="IPR016024">
    <property type="entry name" value="ARM-type_fold"/>
</dbReference>
<comment type="caution">
    <text evidence="2">The sequence shown here is derived from an EMBL/GenBank/DDBJ whole genome shotgun (WGS) entry which is preliminary data.</text>
</comment>
<reference evidence="2" key="1">
    <citation type="submission" date="2022-06" db="EMBL/GenBank/DDBJ databases">
        <title>Natrinema sp. a new haloarchaeum isolate from saline soil.</title>
        <authorList>
            <person name="Strakova D."/>
            <person name="Galisteo C."/>
            <person name="Sanchez-Porro C."/>
            <person name="Ventosa A."/>
        </authorList>
    </citation>
    <scope>NUCLEOTIDE SEQUENCE</scope>
    <source>
        <strain evidence="2">S1CR25-10</strain>
    </source>
</reference>
<evidence type="ECO:0000313" key="3">
    <source>
        <dbReference type="Proteomes" id="UP001154061"/>
    </source>
</evidence>
<keyword evidence="3" id="KW-1185">Reference proteome</keyword>
<sequence>MDGEGDEAVDPRGRGATGVDLPSVLARLDSEDPGEQRAAVDRIRTAIDDGDDAAACAPTVPKLRTLLERPEVDFHDEIAACLADLAARAPTDVAPSTGSIVAVAVEHADRPVARELLRCIAAVAAERPDVVADHTEAIADVLERRRGYDRQGLEAIAAVSTAEPTAIEPTVAVLTDALEANPVENGLPSLRALRRLVRADGTVPSLEFVTHAGALADHDDRALRHAAIGCLGDVAHSDPAAVEPLCVDLGAALSRPDPDTRAVAAVTIARVAAEIPTAVEPVRAQLLDLLTDEQPHVRATACIALGHGRVDAAAPRLADLASEDPAPNVRDRATWALKGLT</sequence>
<evidence type="ECO:0000256" key="1">
    <source>
        <dbReference type="SAM" id="MobiDB-lite"/>
    </source>
</evidence>
<gene>
    <name evidence="2" type="ORF">NDI89_12900</name>
</gene>
<dbReference type="Proteomes" id="UP001154061">
    <property type="component" value="Unassembled WGS sequence"/>
</dbReference>
<organism evidence="2 3">
    <name type="scientific">Natrinema salsiterrestre</name>
    <dbReference type="NCBI Taxonomy" id="2950540"/>
    <lineage>
        <taxon>Archaea</taxon>
        <taxon>Methanobacteriati</taxon>
        <taxon>Methanobacteriota</taxon>
        <taxon>Stenosarchaea group</taxon>
        <taxon>Halobacteria</taxon>
        <taxon>Halobacteriales</taxon>
        <taxon>Natrialbaceae</taxon>
        <taxon>Natrinema</taxon>
    </lineage>
</organism>
<dbReference type="Gene3D" id="1.25.10.10">
    <property type="entry name" value="Leucine-rich Repeat Variant"/>
    <property type="match status" value="2"/>
</dbReference>
<dbReference type="Pfam" id="PF13646">
    <property type="entry name" value="HEAT_2"/>
    <property type="match status" value="1"/>
</dbReference>
<protein>
    <submittedName>
        <fullName evidence="2">HEAT repeat domain-containing protein</fullName>
    </submittedName>
</protein>